<evidence type="ECO:0000313" key="2">
    <source>
        <dbReference type="Proteomes" id="UP000095282"/>
    </source>
</evidence>
<keyword evidence="2" id="KW-1185">Reference proteome</keyword>
<dbReference type="STRING" id="1561998.A0A1I7TGT8"/>
<evidence type="ECO:0000313" key="3">
    <source>
        <dbReference type="WBParaSite" id="Csp11.Scaffold608.g5794.t1"/>
    </source>
</evidence>
<dbReference type="InterPro" id="IPR011333">
    <property type="entry name" value="SKP1/BTB/POZ_sf"/>
</dbReference>
<dbReference type="WBParaSite" id="Csp11.Scaffold608.g5794.t1">
    <property type="protein sequence ID" value="Csp11.Scaffold608.g5794.t1"/>
    <property type="gene ID" value="Csp11.Scaffold608.g5794"/>
</dbReference>
<evidence type="ECO:0000259" key="1">
    <source>
        <dbReference type="Pfam" id="PF00651"/>
    </source>
</evidence>
<dbReference type="Proteomes" id="UP000095282">
    <property type="component" value="Unplaced"/>
</dbReference>
<sequence length="121" mass="14118">MDEIPIEEVSYEDLGLLLSIIHPMNNFPTDETVEKLLELADRFMMPSVTRQVEHHLLNLSKIENKKMMVMADRYKMPSILKKTVREVNSAAKAKQIQSSPEYNNFSDNTKLALFERIFQFL</sequence>
<dbReference type="PANTHER" id="PTHR22744">
    <property type="entry name" value="HELIX LOOP HELIX PROTEIN 21-RELATED"/>
    <property type="match status" value="1"/>
</dbReference>
<dbReference type="PANTHER" id="PTHR22744:SF14">
    <property type="entry name" value="BTB DOMAIN-CONTAINING PROTEIN-RELATED"/>
    <property type="match status" value="1"/>
</dbReference>
<dbReference type="Gene3D" id="3.30.710.10">
    <property type="entry name" value="Potassium Channel Kv1.1, Chain A"/>
    <property type="match status" value="1"/>
</dbReference>
<feature type="domain" description="BTB" evidence="1">
    <location>
        <begin position="2"/>
        <end position="57"/>
    </location>
</feature>
<dbReference type="Pfam" id="PF00651">
    <property type="entry name" value="BTB"/>
    <property type="match status" value="1"/>
</dbReference>
<protein>
    <submittedName>
        <fullName evidence="3">BTB domain-containing protein</fullName>
    </submittedName>
</protein>
<dbReference type="SUPFAM" id="SSF54695">
    <property type="entry name" value="POZ domain"/>
    <property type="match status" value="1"/>
</dbReference>
<accession>A0A1I7TGT8</accession>
<dbReference type="AlphaFoldDB" id="A0A1I7TGT8"/>
<dbReference type="InterPro" id="IPR000210">
    <property type="entry name" value="BTB/POZ_dom"/>
</dbReference>
<proteinExistence type="predicted"/>
<organism evidence="2 3">
    <name type="scientific">Caenorhabditis tropicalis</name>
    <dbReference type="NCBI Taxonomy" id="1561998"/>
    <lineage>
        <taxon>Eukaryota</taxon>
        <taxon>Metazoa</taxon>
        <taxon>Ecdysozoa</taxon>
        <taxon>Nematoda</taxon>
        <taxon>Chromadorea</taxon>
        <taxon>Rhabditida</taxon>
        <taxon>Rhabditina</taxon>
        <taxon>Rhabditomorpha</taxon>
        <taxon>Rhabditoidea</taxon>
        <taxon>Rhabditidae</taxon>
        <taxon>Peloderinae</taxon>
        <taxon>Caenorhabditis</taxon>
    </lineage>
</organism>
<name>A0A1I7TGT8_9PELO</name>
<reference evidence="3" key="1">
    <citation type="submission" date="2016-11" db="UniProtKB">
        <authorList>
            <consortium name="WormBaseParasite"/>
        </authorList>
    </citation>
    <scope>IDENTIFICATION</scope>
</reference>